<dbReference type="KEGG" id="maqu:Maq22A_1p38355"/>
<accession>A0A1Y0Z8W8</accession>
<dbReference type="Pfam" id="PF01613">
    <property type="entry name" value="Flavin_Reduct"/>
    <property type="match status" value="1"/>
</dbReference>
<feature type="compositionally biased region" description="Low complexity" evidence="2">
    <location>
        <begin position="166"/>
        <end position="185"/>
    </location>
</feature>
<feature type="compositionally biased region" description="Basic and acidic residues" evidence="2">
    <location>
        <begin position="108"/>
        <end position="119"/>
    </location>
</feature>
<feature type="compositionally biased region" description="Basic and acidic residues" evidence="2">
    <location>
        <begin position="413"/>
        <end position="427"/>
    </location>
</feature>
<feature type="compositionally biased region" description="Basic and acidic residues" evidence="2">
    <location>
        <begin position="223"/>
        <end position="253"/>
    </location>
</feature>
<dbReference type="InterPro" id="IPR050268">
    <property type="entry name" value="NADH-dep_flavin_reductase"/>
</dbReference>
<reference evidence="4 5" key="1">
    <citation type="journal article" date="2015" name="Genome Announc.">
        <title>Complete Genome Sequence of Methylobacterium aquaticum Strain 22A, Isolated from Racomitrium japonicum Moss.</title>
        <authorList>
            <person name="Tani A."/>
            <person name="Ogura Y."/>
            <person name="Hayashi T."/>
            <person name="Kimbara K."/>
        </authorList>
    </citation>
    <scope>NUCLEOTIDE SEQUENCE [LARGE SCALE GENOMIC DNA]</scope>
    <source>
        <strain evidence="4 5">MA-22A</strain>
        <plasmid evidence="5">Plasmid pMaq22A_1p DNA</plasmid>
    </source>
</reference>
<evidence type="ECO:0000256" key="2">
    <source>
        <dbReference type="SAM" id="MobiDB-lite"/>
    </source>
</evidence>
<dbReference type="Proteomes" id="UP000061432">
    <property type="component" value="Plasmid pMaq22A_1p"/>
</dbReference>
<dbReference type="SUPFAM" id="SSF50475">
    <property type="entry name" value="FMN-binding split barrel"/>
    <property type="match status" value="1"/>
</dbReference>
<dbReference type="AlphaFoldDB" id="A0A1Y0Z8W8"/>
<sequence length="629" mass="68087">MAAPGQRRARRQRPRPPDPLREGLGGREARFHVLRRQPGERDRGSKRARPQPDENEPLRADHRHHGPVPAHRPDRVRGDGLDELLRALQRRPALRLGRPHLPRPHRLERRDLGPRRDRLQLQPRGTAAACRALRARRGIPRHGVRALGQLRGRRPAPRPGERRLLRQGQAPHAQPQGQALPGARPAQHRPHAAGPAGDRAGRRLRAGHGAGRPHRRDGVLAGLEHREEPGLLRQREGADGPVRPRPERPQDPARHRHQRRRDARGGGGEGRGAGRDDAPRCRPADAAGIPGDRPPRRRPRQAVPDGPDARHGQGIEGDVRGAEGVRHARPHDARADHALRPPPYRQRAHRHAGRGRRLHAGMVRDEGRGRLHPDVPDPAVEPGGLHPPRRARAAPPRPLPRGIRGDDAAGESRSLDPAEPSRARPREGPGMTLATATRMPGAPRAAHPGEATGGERAGPALLSGDAETFRQLWRGIGATVALVATEHDAARHAMLATAVTSVSMDPPSLLVCVNRTASSHAALRARGAFSLGIMAAAHRDLAAAIAQAPSAARFDHGTWRALRADSEAIEGLPWLEEADATLFCAIDVCHDYGTHAVLIARIAGAVGACPGDPLLYRDGGYGRFAAADA</sequence>
<name>A0A1Y0Z8W8_9HYPH</name>
<geneLocation type="plasmid" evidence="5">
    <name>pMaq22A_1p DNA</name>
</geneLocation>
<dbReference type="GO" id="GO:0042602">
    <property type="term" value="F:riboflavin reductase (NADPH) activity"/>
    <property type="evidence" value="ECO:0007669"/>
    <property type="project" value="TreeGrafter"/>
</dbReference>
<dbReference type="GO" id="GO:0010181">
    <property type="term" value="F:FMN binding"/>
    <property type="evidence" value="ECO:0007669"/>
    <property type="project" value="InterPro"/>
</dbReference>
<feature type="compositionally biased region" description="Basic and acidic residues" evidence="2">
    <location>
        <begin position="272"/>
        <end position="283"/>
    </location>
</feature>
<evidence type="ECO:0000256" key="1">
    <source>
        <dbReference type="ARBA" id="ARBA00023002"/>
    </source>
</evidence>
<feature type="compositionally biased region" description="Basic residues" evidence="2">
    <location>
        <begin position="202"/>
        <end position="215"/>
    </location>
</feature>
<dbReference type="Gene3D" id="2.30.110.10">
    <property type="entry name" value="Electron Transport, Fmn-binding Protein, Chain A"/>
    <property type="match status" value="1"/>
</dbReference>
<dbReference type="InterPro" id="IPR002563">
    <property type="entry name" value="Flavin_Rdtase-like_dom"/>
</dbReference>
<evidence type="ECO:0000313" key="5">
    <source>
        <dbReference type="Proteomes" id="UP000061432"/>
    </source>
</evidence>
<dbReference type="InterPro" id="IPR012349">
    <property type="entry name" value="Split_barrel_FMN-bd"/>
</dbReference>
<feature type="region of interest" description="Disordered" evidence="2">
    <location>
        <begin position="1"/>
        <end position="80"/>
    </location>
</feature>
<feature type="compositionally biased region" description="Basic residues" evidence="2">
    <location>
        <begin position="346"/>
        <end position="359"/>
    </location>
</feature>
<dbReference type="EMBL" id="AP014705">
    <property type="protein sequence ID" value="BAR47299.1"/>
    <property type="molecule type" value="Genomic_DNA"/>
</dbReference>
<dbReference type="SMART" id="SM00903">
    <property type="entry name" value="Flavin_Reduct"/>
    <property type="match status" value="1"/>
</dbReference>
<feature type="compositionally biased region" description="Basic residues" evidence="2">
    <location>
        <begin position="93"/>
        <end position="107"/>
    </location>
</feature>
<feature type="compositionally biased region" description="Basic and acidic residues" evidence="2">
    <location>
        <begin position="71"/>
        <end position="80"/>
    </location>
</feature>
<feature type="compositionally biased region" description="Basic and acidic residues" evidence="2">
    <location>
        <begin position="15"/>
        <end position="60"/>
    </location>
</feature>
<reference evidence="5" key="2">
    <citation type="submission" date="2015-01" db="EMBL/GenBank/DDBJ databases">
        <title>Complete genome sequence of Methylobacterium aquaticum strain 22A.</title>
        <authorList>
            <person name="Tani A."/>
            <person name="Ogura Y."/>
            <person name="Hayashi T."/>
        </authorList>
    </citation>
    <scope>NUCLEOTIDE SEQUENCE [LARGE SCALE GENOMIC DNA]</scope>
    <source>
        <strain evidence="5">MA-22A</strain>
        <plasmid evidence="5">Plasmid pMaq22A_1p DNA</plasmid>
    </source>
</reference>
<gene>
    <name evidence="4" type="ORF">Maq22A_1p38355</name>
</gene>
<feature type="compositionally biased region" description="Basic and acidic residues" evidence="2">
    <location>
        <begin position="362"/>
        <end position="375"/>
    </location>
</feature>
<evidence type="ECO:0000313" key="4">
    <source>
        <dbReference type="EMBL" id="BAR47299.1"/>
    </source>
</evidence>
<keyword evidence="1" id="KW-0560">Oxidoreductase</keyword>
<dbReference type="PANTHER" id="PTHR30466:SF1">
    <property type="entry name" value="FMN REDUCTASE (NADH) RUTF"/>
    <property type="match status" value="1"/>
</dbReference>
<organism evidence="4 5">
    <name type="scientific">Methylobacterium aquaticum</name>
    <dbReference type="NCBI Taxonomy" id="270351"/>
    <lineage>
        <taxon>Bacteria</taxon>
        <taxon>Pseudomonadati</taxon>
        <taxon>Pseudomonadota</taxon>
        <taxon>Alphaproteobacteria</taxon>
        <taxon>Hyphomicrobiales</taxon>
        <taxon>Methylobacteriaceae</taxon>
        <taxon>Methylobacterium</taxon>
    </lineage>
</organism>
<evidence type="ECO:0000259" key="3">
    <source>
        <dbReference type="SMART" id="SM00903"/>
    </source>
</evidence>
<feature type="region of interest" description="Disordered" evidence="2">
    <location>
        <begin position="140"/>
        <end position="461"/>
    </location>
</feature>
<keyword evidence="4" id="KW-0614">Plasmid</keyword>
<proteinExistence type="predicted"/>
<feature type="region of interest" description="Disordered" evidence="2">
    <location>
        <begin position="93"/>
        <end position="126"/>
    </location>
</feature>
<feature type="compositionally biased region" description="Basic and acidic residues" evidence="2">
    <location>
        <begin position="307"/>
        <end position="339"/>
    </location>
</feature>
<protein>
    <submittedName>
        <fullName evidence="4">Conserved protein/domain typically associated with flavoprotein oxygenases</fullName>
    </submittedName>
</protein>
<dbReference type="PANTHER" id="PTHR30466">
    <property type="entry name" value="FLAVIN REDUCTASE"/>
    <property type="match status" value="1"/>
</dbReference>
<feature type="domain" description="Flavin reductase like" evidence="3">
    <location>
        <begin position="474"/>
        <end position="623"/>
    </location>
</feature>